<evidence type="ECO:0000313" key="4">
    <source>
        <dbReference type="EMBL" id="PRT52679.1"/>
    </source>
</evidence>
<dbReference type="SMART" id="SM00582">
    <property type="entry name" value="RPR"/>
    <property type="match status" value="1"/>
</dbReference>
<feature type="region of interest" description="Disordered" evidence="2">
    <location>
        <begin position="248"/>
        <end position="274"/>
    </location>
</feature>
<dbReference type="Pfam" id="PF04818">
    <property type="entry name" value="CID"/>
    <property type="match status" value="1"/>
</dbReference>
<sequence>MSFNAEILKSKLTGLNETQESVTSLSQWIMFHKRHAATSAEVWAEYVTEAPVKSKLALVYLANDVVQQAKSRKKDEFVQAFATVIPEALEHVYGEVDKPVKDRINRVVKVWAERSVLPQNVQQDIEGRLGSESALATVLPELMPVTKSTTQYFKARQAAEKASEKVKSEINQFVSNSQSSAIQALQTVSQLERTLEQSQSTIDKCNELKTAAVQALQDLINTLESQEIVTLESSSRDLELKKAELLSQIDGDDELPSPNVEPTTPPPAAEPVEEYVPSVYTAKDAQASYAATNDDDEEIAYAESSEDEEPEAKKPKLNLDPKLASFLASMAGK</sequence>
<dbReference type="GO" id="GO:0031124">
    <property type="term" value="P:mRNA 3'-end processing"/>
    <property type="evidence" value="ECO:0007669"/>
    <property type="project" value="InterPro"/>
</dbReference>
<feature type="region of interest" description="Disordered" evidence="2">
    <location>
        <begin position="287"/>
        <end position="318"/>
    </location>
</feature>
<keyword evidence="5" id="KW-1185">Reference proteome</keyword>
<proteinExistence type="predicted"/>
<dbReference type="PANTHER" id="PTHR12460">
    <property type="entry name" value="CYCLIN-DEPENDENT KINASE INHIBITOR-RELATED PROTEIN"/>
    <property type="match status" value="1"/>
</dbReference>
<dbReference type="RefSeq" id="XP_024662625.1">
    <property type="nucleotide sequence ID" value="XM_024806857.1"/>
</dbReference>
<protein>
    <submittedName>
        <fullName evidence="4">Regulation of nuclear pre-mRNA domain-containing protein 1A</fullName>
    </submittedName>
</protein>
<dbReference type="AlphaFoldDB" id="A0A2T0FCL8"/>
<evidence type="ECO:0000256" key="2">
    <source>
        <dbReference type="SAM" id="MobiDB-lite"/>
    </source>
</evidence>
<dbReference type="PROSITE" id="PS51391">
    <property type="entry name" value="CID"/>
    <property type="match status" value="1"/>
</dbReference>
<dbReference type="EMBL" id="NDIQ01000001">
    <property type="protein sequence ID" value="PRT52679.1"/>
    <property type="molecule type" value="Genomic_DNA"/>
</dbReference>
<evidence type="ECO:0000259" key="3">
    <source>
        <dbReference type="PROSITE" id="PS51391"/>
    </source>
</evidence>
<evidence type="ECO:0000256" key="1">
    <source>
        <dbReference type="SAM" id="Coils"/>
    </source>
</evidence>
<reference evidence="4 5" key="1">
    <citation type="submission" date="2017-04" db="EMBL/GenBank/DDBJ databases">
        <title>Genome sequencing of [Candida] sorbophila.</title>
        <authorList>
            <person name="Ahn J.O."/>
        </authorList>
    </citation>
    <scope>NUCLEOTIDE SEQUENCE [LARGE SCALE GENOMIC DNA]</scope>
    <source>
        <strain evidence="4 5">DS02</strain>
    </source>
</reference>
<feature type="coiled-coil region" evidence="1">
    <location>
        <begin position="188"/>
        <end position="226"/>
    </location>
</feature>
<gene>
    <name evidence="4" type="ORF">B9G98_00299</name>
</gene>
<dbReference type="Proteomes" id="UP000238350">
    <property type="component" value="Unassembled WGS sequence"/>
</dbReference>
<dbReference type="InterPro" id="IPR006569">
    <property type="entry name" value="CID_dom"/>
</dbReference>
<dbReference type="InterPro" id="IPR008942">
    <property type="entry name" value="ENTH_VHS"/>
</dbReference>
<dbReference type="SUPFAM" id="SSF48464">
    <property type="entry name" value="ENTH/VHS domain"/>
    <property type="match status" value="1"/>
</dbReference>
<dbReference type="OrthoDB" id="10069473at2759"/>
<keyword evidence="1" id="KW-0175">Coiled coil</keyword>
<dbReference type="PANTHER" id="PTHR12460:SF0">
    <property type="entry name" value="CID DOMAIN-CONTAINING PROTEIN-RELATED"/>
    <property type="match status" value="1"/>
</dbReference>
<evidence type="ECO:0000313" key="5">
    <source>
        <dbReference type="Proteomes" id="UP000238350"/>
    </source>
</evidence>
<organism evidence="4 5">
    <name type="scientific">Wickerhamiella sorbophila</name>
    <dbReference type="NCBI Taxonomy" id="45607"/>
    <lineage>
        <taxon>Eukaryota</taxon>
        <taxon>Fungi</taxon>
        <taxon>Dikarya</taxon>
        <taxon>Ascomycota</taxon>
        <taxon>Saccharomycotina</taxon>
        <taxon>Dipodascomycetes</taxon>
        <taxon>Dipodascales</taxon>
        <taxon>Trichomonascaceae</taxon>
        <taxon>Wickerhamiella</taxon>
    </lineage>
</organism>
<dbReference type="GeneID" id="36514048"/>
<dbReference type="Gene3D" id="1.25.40.90">
    <property type="match status" value="1"/>
</dbReference>
<dbReference type="GO" id="GO:0099122">
    <property type="term" value="F:RNA polymerase II C-terminal domain binding"/>
    <property type="evidence" value="ECO:0007669"/>
    <property type="project" value="InterPro"/>
</dbReference>
<comment type="caution">
    <text evidence="4">The sequence shown here is derived from an EMBL/GenBank/DDBJ whole genome shotgun (WGS) entry which is preliminary data.</text>
</comment>
<accession>A0A2T0FCL8</accession>
<name>A0A2T0FCL8_9ASCO</name>
<feature type="domain" description="CID" evidence="3">
    <location>
        <begin position="1"/>
        <end position="133"/>
    </location>
</feature>
<feature type="compositionally biased region" description="Acidic residues" evidence="2">
    <location>
        <begin position="293"/>
        <end position="310"/>
    </location>
</feature>
<dbReference type="InterPro" id="IPR047883">
    <property type="entry name" value="Rtt103-like_CID"/>
</dbReference>
<dbReference type="STRING" id="45607.A0A2T0FCL8"/>
<dbReference type="CDD" id="cd17003">
    <property type="entry name" value="CID_Rtt103"/>
    <property type="match status" value="1"/>
</dbReference>